<name>A0A4R1S4Q4_HYDET</name>
<dbReference type="Pfam" id="PF00155">
    <property type="entry name" value="Aminotran_1_2"/>
    <property type="match status" value="1"/>
</dbReference>
<dbReference type="AlphaFoldDB" id="A0A4R1S4Q4"/>
<dbReference type="Proteomes" id="UP000295008">
    <property type="component" value="Unassembled WGS sequence"/>
</dbReference>
<evidence type="ECO:0000313" key="5">
    <source>
        <dbReference type="EMBL" id="TCL74089.1"/>
    </source>
</evidence>
<keyword evidence="2" id="KW-0663">Pyridoxal phosphate</keyword>
<dbReference type="InterPro" id="IPR015421">
    <property type="entry name" value="PyrdxlP-dep_Trfase_major"/>
</dbReference>
<evidence type="ECO:0000256" key="3">
    <source>
        <dbReference type="RuleBase" id="RU000481"/>
    </source>
</evidence>
<keyword evidence="3" id="KW-0032">Aminotransferase</keyword>
<comment type="caution">
    <text evidence="5">The sequence shown here is derived from an EMBL/GenBank/DDBJ whole genome shotgun (WGS) entry which is preliminary data.</text>
</comment>
<accession>A0A4R1S4Q4</accession>
<evidence type="ECO:0000256" key="1">
    <source>
        <dbReference type="ARBA" id="ARBA00001933"/>
    </source>
</evidence>
<dbReference type="PANTHER" id="PTHR42885">
    <property type="entry name" value="HISTIDINOL-PHOSPHATE AMINOTRANSFERASE-RELATED"/>
    <property type="match status" value="1"/>
</dbReference>
<dbReference type="InterPro" id="IPR004838">
    <property type="entry name" value="NHTrfase_class1_PyrdxlP-BS"/>
</dbReference>
<dbReference type="GO" id="GO:0030170">
    <property type="term" value="F:pyridoxal phosphate binding"/>
    <property type="evidence" value="ECO:0007669"/>
    <property type="project" value="InterPro"/>
</dbReference>
<dbReference type="InterPro" id="IPR015422">
    <property type="entry name" value="PyrdxlP-dep_Trfase_small"/>
</dbReference>
<dbReference type="OrthoDB" id="9813612at2"/>
<feature type="domain" description="Aminotransferase class I/classII large" evidence="4">
    <location>
        <begin position="31"/>
        <end position="356"/>
    </location>
</feature>
<dbReference type="RefSeq" id="WP_132013040.1">
    <property type="nucleotide sequence ID" value="NZ_SLUN01000004.1"/>
</dbReference>
<dbReference type="Gene3D" id="3.40.640.10">
    <property type="entry name" value="Type I PLP-dependent aspartate aminotransferase-like (Major domain)"/>
    <property type="match status" value="1"/>
</dbReference>
<reference evidence="5 6" key="1">
    <citation type="submission" date="2019-03" db="EMBL/GenBank/DDBJ databases">
        <title>Genomic Encyclopedia of Type Strains, Phase IV (KMG-IV): sequencing the most valuable type-strain genomes for metagenomic binning, comparative biology and taxonomic classification.</title>
        <authorList>
            <person name="Goeker M."/>
        </authorList>
    </citation>
    <scope>NUCLEOTIDE SEQUENCE [LARGE SCALE GENOMIC DNA]</scope>
    <source>
        <strain evidence="5 6">LX-B</strain>
    </source>
</reference>
<evidence type="ECO:0000259" key="4">
    <source>
        <dbReference type="Pfam" id="PF00155"/>
    </source>
</evidence>
<dbReference type="PROSITE" id="PS00105">
    <property type="entry name" value="AA_TRANSFER_CLASS_1"/>
    <property type="match status" value="1"/>
</dbReference>
<gene>
    <name evidence="5" type="ORF">EDC14_100423</name>
</gene>
<dbReference type="CDD" id="cd00609">
    <property type="entry name" value="AAT_like"/>
    <property type="match status" value="1"/>
</dbReference>
<keyword evidence="3" id="KW-0808">Transferase</keyword>
<dbReference type="InterPro" id="IPR004839">
    <property type="entry name" value="Aminotransferase_I/II_large"/>
</dbReference>
<keyword evidence="6" id="KW-1185">Reference proteome</keyword>
<dbReference type="InterPro" id="IPR015424">
    <property type="entry name" value="PyrdxlP-dep_Trfase"/>
</dbReference>
<organism evidence="5 6">
    <name type="scientific">Hydrogenispora ethanolica</name>
    <dbReference type="NCBI Taxonomy" id="1082276"/>
    <lineage>
        <taxon>Bacteria</taxon>
        <taxon>Bacillati</taxon>
        <taxon>Bacillota</taxon>
        <taxon>Hydrogenispora</taxon>
    </lineage>
</organism>
<proteinExistence type="inferred from homology"/>
<dbReference type="PANTHER" id="PTHR42885:SF1">
    <property type="entry name" value="THREONINE-PHOSPHATE DECARBOXYLASE"/>
    <property type="match status" value="1"/>
</dbReference>
<dbReference type="EC" id="2.6.1.-" evidence="3"/>
<protein>
    <recommendedName>
        <fullName evidence="3">Aminotransferase</fullName>
        <ecNumber evidence="3">2.6.1.-</ecNumber>
    </recommendedName>
</protein>
<evidence type="ECO:0000256" key="2">
    <source>
        <dbReference type="ARBA" id="ARBA00022898"/>
    </source>
</evidence>
<dbReference type="SUPFAM" id="SSF53383">
    <property type="entry name" value="PLP-dependent transferases"/>
    <property type="match status" value="1"/>
</dbReference>
<dbReference type="GO" id="GO:0008483">
    <property type="term" value="F:transaminase activity"/>
    <property type="evidence" value="ECO:0007669"/>
    <property type="project" value="UniProtKB-KW"/>
</dbReference>
<comment type="similarity">
    <text evidence="3">Belongs to the class-I pyridoxal-phosphate-dependent aminotransferase family.</text>
</comment>
<dbReference type="EMBL" id="SLUN01000004">
    <property type="protein sequence ID" value="TCL74089.1"/>
    <property type="molecule type" value="Genomic_DNA"/>
</dbReference>
<dbReference type="Gene3D" id="3.90.1150.10">
    <property type="entry name" value="Aspartate Aminotransferase, domain 1"/>
    <property type="match status" value="1"/>
</dbReference>
<sequence>MTERLQTIPAAGGDHGGNIEAARRVHRRRSFLDLSINVNPWGPPPAGWLRLLASLPAVRRYPQPYSRDGRAALAAFFRVSADRLALGNGAAELIHSLPEILPARRAVVFEPTFSEYARAFEQRGKPVARLPLTAAFGIDPVPARQILAPGDILFICQPNNPTGRRFPEAALLDLIRLAEARQAWTLVDESFLWFCGALPESSVVRYLDEFPRLLVLNSLTKIGAIPGLRLGLLLAGADIVRSLEAALDPWNVNRLAQALIPAIIEPKFLARTRERLARENRWLAQRLAGVNGLTVYPWEVNYFLAKVGHPDLNGTEFIRRLGERGILVRDCRNFAGLGPDYFRAAVGLRPQNRRLLANLLDILK</sequence>
<evidence type="ECO:0000313" key="6">
    <source>
        <dbReference type="Proteomes" id="UP000295008"/>
    </source>
</evidence>
<comment type="cofactor">
    <cofactor evidence="1 3">
        <name>pyridoxal 5'-phosphate</name>
        <dbReference type="ChEBI" id="CHEBI:597326"/>
    </cofactor>
</comment>